<dbReference type="SUPFAM" id="SSF47413">
    <property type="entry name" value="lambda repressor-like DNA-binding domains"/>
    <property type="match status" value="1"/>
</dbReference>
<evidence type="ECO:0000256" key="1">
    <source>
        <dbReference type="ARBA" id="ARBA00001946"/>
    </source>
</evidence>
<evidence type="ECO:0000313" key="12">
    <source>
        <dbReference type="Proteomes" id="UP001500843"/>
    </source>
</evidence>
<keyword evidence="12" id="KW-1185">Reference proteome</keyword>
<dbReference type="Gene3D" id="1.10.260.40">
    <property type="entry name" value="lambda repressor-like DNA-binding domains"/>
    <property type="match status" value="1"/>
</dbReference>
<dbReference type="SMART" id="SM00530">
    <property type="entry name" value="HTH_XRE"/>
    <property type="match status" value="1"/>
</dbReference>
<evidence type="ECO:0000256" key="2">
    <source>
        <dbReference type="ARBA" id="ARBA00022649"/>
    </source>
</evidence>
<keyword evidence="6" id="KW-0547">Nucleotide-binding</keyword>
<evidence type="ECO:0000256" key="5">
    <source>
        <dbReference type="ARBA" id="ARBA00022723"/>
    </source>
</evidence>
<evidence type="ECO:0000256" key="4">
    <source>
        <dbReference type="ARBA" id="ARBA00022695"/>
    </source>
</evidence>
<dbReference type="InterPro" id="IPR001387">
    <property type="entry name" value="Cro/C1-type_HTH"/>
</dbReference>
<keyword evidence="3" id="KW-0808">Transferase</keyword>
<keyword evidence="7" id="KW-0067">ATP-binding</keyword>
<evidence type="ECO:0000256" key="8">
    <source>
        <dbReference type="ARBA" id="ARBA00022842"/>
    </source>
</evidence>
<evidence type="ECO:0000256" key="3">
    <source>
        <dbReference type="ARBA" id="ARBA00022679"/>
    </source>
</evidence>
<dbReference type="InterPro" id="IPR052038">
    <property type="entry name" value="Type-VII_TA_antitoxin"/>
</dbReference>
<dbReference type="InterPro" id="IPR043519">
    <property type="entry name" value="NT_sf"/>
</dbReference>
<dbReference type="Gene3D" id="3.30.460.10">
    <property type="entry name" value="Beta Polymerase, domain 2"/>
    <property type="match status" value="1"/>
</dbReference>
<dbReference type="PROSITE" id="PS50943">
    <property type="entry name" value="HTH_CROC1"/>
    <property type="match status" value="1"/>
</dbReference>
<dbReference type="Proteomes" id="UP001500843">
    <property type="component" value="Unassembled WGS sequence"/>
</dbReference>
<dbReference type="EMBL" id="BAABHM010000041">
    <property type="protein sequence ID" value="GAA4725875.1"/>
    <property type="molecule type" value="Genomic_DNA"/>
</dbReference>
<dbReference type="PANTHER" id="PTHR33571:SF12">
    <property type="entry name" value="BSL3053 PROTEIN"/>
    <property type="match status" value="1"/>
</dbReference>
<evidence type="ECO:0000259" key="10">
    <source>
        <dbReference type="PROSITE" id="PS50943"/>
    </source>
</evidence>
<dbReference type="InterPro" id="IPR002934">
    <property type="entry name" value="Polymerase_NTP_transf_dom"/>
</dbReference>
<evidence type="ECO:0000256" key="7">
    <source>
        <dbReference type="ARBA" id="ARBA00022840"/>
    </source>
</evidence>
<keyword evidence="2" id="KW-1277">Toxin-antitoxin system</keyword>
<sequence>MAGMVNLRAEREAAGLTQKQLAELVGIAQSNLSAYESGRRSASPMMVERIRHAMRRPSDALDEHRAEVRSVIARYGAELPRVFGSVARGEDTPTSDLDILVVVPRGSAWTFGRIAPELEALLGVEVDVVSEGGLQGRYRDILDEAVPL</sequence>
<feature type="domain" description="HTH cro/C1-type" evidence="10">
    <location>
        <begin position="7"/>
        <end position="61"/>
    </location>
</feature>
<comment type="caution">
    <text evidence="11">The sequence shown here is derived from an EMBL/GenBank/DDBJ whole genome shotgun (WGS) entry which is preliminary data.</text>
</comment>
<gene>
    <name evidence="11" type="ORF">GCM10023198_58660</name>
</gene>
<comment type="similarity">
    <text evidence="9">Belongs to the MntA antitoxin family.</text>
</comment>
<dbReference type="InterPro" id="IPR010982">
    <property type="entry name" value="Lambda_DNA-bd_dom_sf"/>
</dbReference>
<proteinExistence type="inferred from homology"/>
<keyword evidence="4" id="KW-0548">Nucleotidyltransferase</keyword>
<dbReference type="Pfam" id="PF01381">
    <property type="entry name" value="HTH_3"/>
    <property type="match status" value="1"/>
</dbReference>
<comment type="cofactor">
    <cofactor evidence="1">
        <name>Mg(2+)</name>
        <dbReference type="ChEBI" id="CHEBI:18420"/>
    </cofactor>
</comment>
<evidence type="ECO:0000256" key="9">
    <source>
        <dbReference type="ARBA" id="ARBA00038276"/>
    </source>
</evidence>
<protein>
    <recommendedName>
        <fullName evidence="10">HTH cro/C1-type domain-containing protein</fullName>
    </recommendedName>
</protein>
<reference evidence="12" key="1">
    <citation type="journal article" date="2019" name="Int. J. Syst. Evol. Microbiol.">
        <title>The Global Catalogue of Microorganisms (GCM) 10K type strain sequencing project: providing services to taxonomists for standard genome sequencing and annotation.</title>
        <authorList>
            <consortium name="The Broad Institute Genomics Platform"/>
            <consortium name="The Broad Institute Genome Sequencing Center for Infectious Disease"/>
            <person name="Wu L."/>
            <person name="Ma J."/>
        </authorList>
    </citation>
    <scope>NUCLEOTIDE SEQUENCE [LARGE SCALE GENOMIC DNA]</scope>
    <source>
        <strain evidence="12">JCM 17975</strain>
    </source>
</reference>
<dbReference type="PANTHER" id="PTHR33571">
    <property type="entry name" value="SSL8005 PROTEIN"/>
    <property type="match status" value="1"/>
</dbReference>
<accession>A0ABP8YDV2</accession>
<dbReference type="CDD" id="cd05403">
    <property type="entry name" value="NT_KNTase_like"/>
    <property type="match status" value="1"/>
</dbReference>
<dbReference type="CDD" id="cd00093">
    <property type="entry name" value="HTH_XRE"/>
    <property type="match status" value="1"/>
</dbReference>
<organism evidence="11 12">
    <name type="scientific">Promicromonospora umidemergens</name>
    <dbReference type="NCBI Taxonomy" id="629679"/>
    <lineage>
        <taxon>Bacteria</taxon>
        <taxon>Bacillati</taxon>
        <taxon>Actinomycetota</taxon>
        <taxon>Actinomycetes</taxon>
        <taxon>Micrococcales</taxon>
        <taxon>Promicromonosporaceae</taxon>
        <taxon>Promicromonospora</taxon>
    </lineage>
</organism>
<name>A0ABP8YDV2_9MICO</name>
<evidence type="ECO:0000313" key="11">
    <source>
        <dbReference type="EMBL" id="GAA4725875.1"/>
    </source>
</evidence>
<dbReference type="SUPFAM" id="SSF81301">
    <property type="entry name" value="Nucleotidyltransferase"/>
    <property type="match status" value="1"/>
</dbReference>
<keyword evidence="5" id="KW-0479">Metal-binding</keyword>
<keyword evidence="8" id="KW-0460">Magnesium</keyword>
<dbReference type="Pfam" id="PF01909">
    <property type="entry name" value="NTP_transf_2"/>
    <property type="match status" value="1"/>
</dbReference>
<evidence type="ECO:0000256" key="6">
    <source>
        <dbReference type="ARBA" id="ARBA00022741"/>
    </source>
</evidence>